<dbReference type="GO" id="GO:0046872">
    <property type="term" value="F:metal ion binding"/>
    <property type="evidence" value="ECO:0007669"/>
    <property type="project" value="UniProtKB-KW"/>
</dbReference>
<feature type="binding site" evidence="24">
    <location>
        <begin position="191"/>
        <end position="192"/>
    </location>
    <ligand>
        <name>ATP</name>
        <dbReference type="ChEBI" id="CHEBI:30616"/>
    </ligand>
</feature>
<dbReference type="Pfam" id="PF01820">
    <property type="entry name" value="Dala_Dala_lig_N"/>
    <property type="match status" value="1"/>
</dbReference>
<dbReference type="SUPFAM" id="SSF56059">
    <property type="entry name" value="Glutathione synthetase ATP-binding domain-like"/>
    <property type="match status" value="1"/>
</dbReference>
<keyword evidence="8 22" id="KW-0436">Ligase</keyword>
<evidence type="ECO:0000256" key="11">
    <source>
        <dbReference type="ARBA" id="ARBA00022840"/>
    </source>
</evidence>
<dbReference type="InterPro" id="IPR011127">
    <property type="entry name" value="Dala_Dala_lig_N"/>
</dbReference>
<dbReference type="FunFam" id="3.30.470.20:FF:000008">
    <property type="entry name" value="D-alanine--D-alanine ligase"/>
    <property type="match status" value="1"/>
</dbReference>
<evidence type="ECO:0000256" key="18">
    <source>
        <dbReference type="ARBA" id="ARBA00060592"/>
    </source>
</evidence>
<keyword evidence="10 24" id="KW-0547">Nucleotide-binding</keyword>
<dbReference type="Gene3D" id="3.40.50.20">
    <property type="match status" value="1"/>
</dbReference>
<evidence type="ECO:0000256" key="14">
    <source>
        <dbReference type="ARBA" id="ARBA00022984"/>
    </source>
</evidence>
<dbReference type="Gene3D" id="3.30.470.20">
    <property type="entry name" value="ATP-grasp fold, B domain"/>
    <property type="match status" value="1"/>
</dbReference>
<evidence type="ECO:0000256" key="17">
    <source>
        <dbReference type="ARBA" id="ARBA00047614"/>
    </source>
</evidence>
<dbReference type="HAMAP" id="MF_00047">
    <property type="entry name" value="Dala_Dala_lig"/>
    <property type="match status" value="1"/>
</dbReference>
<evidence type="ECO:0000256" key="21">
    <source>
        <dbReference type="ARBA" id="ARBA00077154"/>
    </source>
</evidence>
<dbReference type="AlphaFoldDB" id="A0A426TS15"/>
<comment type="subcellular location">
    <subcellularLocation>
        <location evidence="3 22">Cytoplasm</location>
    </subcellularLocation>
</comment>
<sequence>MNKKLTIAVLFGGQSGEHEVSLVSAQAVMAALDPARYTVLPVGISKEGRWIAGTGAHAALLAAADQTRLPSSLTVTAHEPGDLIENFSFFAPPVPLDVVFPVLHGPMGEDGTVQGLLELAGLPYVGCGVAASAVGLDKALMKAAFAAAGLPLLPWLLVRRSAFESEPGEICAQIEAALRYPVFVKPANMGSSVGVGKANDQNALLAALSDAARYDRRIVVEQGIPARELEVSVLGNEEVATSVVGEVVPSGEWYDYAAKYLHGASQITIPASIEPALAEQVTRLAIAAFHAIDGAGLSRVDFLLDKERGELWLNEVNTMPGFTPISMYAKMWAASGLDYPALLDRLVTLALERSR</sequence>
<dbReference type="NCBIfam" id="NF002528">
    <property type="entry name" value="PRK01966.1-4"/>
    <property type="match status" value="1"/>
</dbReference>
<dbReference type="PROSITE" id="PS50975">
    <property type="entry name" value="ATP_GRASP"/>
    <property type="match status" value="1"/>
</dbReference>
<evidence type="ECO:0000256" key="13">
    <source>
        <dbReference type="ARBA" id="ARBA00022960"/>
    </source>
</evidence>
<dbReference type="GO" id="GO:0008360">
    <property type="term" value="P:regulation of cell shape"/>
    <property type="evidence" value="ECO:0007669"/>
    <property type="project" value="UniProtKB-KW"/>
</dbReference>
<dbReference type="InterPro" id="IPR011095">
    <property type="entry name" value="Dala_Dala_lig_C"/>
</dbReference>
<comment type="caution">
    <text evidence="28">The sequence shown here is derived from an EMBL/GenBank/DDBJ whole genome shotgun (WGS) entry which is preliminary data.</text>
</comment>
<feature type="binding site" evidence="25">
    <location>
        <position position="317"/>
    </location>
    <ligand>
        <name>Mg(2+)</name>
        <dbReference type="ChEBI" id="CHEBI:18420"/>
        <label>2</label>
    </ligand>
</feature>
<dbReference type="InterPro" id="IPR000291">
    <property type="entry name" value="D-Ala_lig_Van_CS"/>
</dbReference>
<organism evidence="28 29">
    <name type="scientific">Candidatus Viridilinea halotolerans</name>
    <dbReference type="NCBI Taxonomy" id="2491704"/>
    <lineage>
        <taxon>Bacteria</taxon>
        <taxon>Bacillati</taxon>
        <taxon>Chloroflexota</taxon>
        <taxon>Chloroflexia</taxon>
        <taxon>Chloroflexales</taxon>
        <taxon>Chloroflexineae</taxon>
        <taxon>Oscillochloridaceae</taxon>
        <taxon>Candidatus Viridilinea</taxon>
    </lineage>
</organism>
<keyword evidence="13 22" id="KW-0133">Cell shape</keyword>
<feature type="binding site" evidence="25">
    <location>
        <position position="301"/>
    </location>
    <ligand>
        <name>Mg(2+)</name>
        <dbReference type="ChEBI" id="CHEBI:18420"/>
        <label>1</label>
    </ligand>
</feature>
<keyword evidence="12 25" id="KW-0460">Magnesium</keyword>
<feature type="binding site" evidence="24">
    <location>
        <begin position="221"/>
        <end position="228"/>
    </location>
    <ligand>
        <name>ATP</name>
        <dbReference type="ChEBI" id="CHEBI:30616"/>
    </ligand>
</feature>
<keyword evidence="11 26" id="KW-0067">ATP-binding</keyword>
<keyword evidence="7 22" id="KW-0963">Cytoplasm</keyword>
<dbReference type="PROSITE" id="PS00844">
    <property type="entry name" value="DALA_DALA_LIGASE_2"/>
    <property type="match status" value="1"/>
</dbReference>
<dbReference type="PANTHER" id="PTHR23132">
    <property type="entry name" value="D-ALANINE--D-ALANINE LIGASE"/>
    <property type="match status" value="1"/>
</dbReference>
<dbReference type="EC" id="6.3.2.4" evidence="6 22"/>
<evidence type="ECO:0000256" key="12">
    <source>
        <dbReference type="ARBA" id="ARBA00022842"/>
    </source>
</evidence>
<evidence type="ECO:0000256" key="5">
    <source>
        <dbReference type="ARBA" id="ARBA00010871"/>
    </source>
</evidence>
<evidence type="ECO:0000256" key="10">
    <source>
        <dbReference type="ARBA" id="ARBA00022741"/>
    </source>
</evidence>
<evidence type="ECO:0000256" key="3">
    <source>
        <dbReference type="ARBA" id="ARBA00004496"/>
    </source>
</evidence>
<evidence type="ECO:0000256" key="8">
    <source>
        <dbReference type="ARBA" id="ARBA00022598"/>
    </source>
</evidence>
<dbReference type="GO" id="GO:0008716">
    <property type="term" value="F:D-alanine-D-alanine ligase activity"/>
    <property type="evidence" value="ECO:0007669"/>
    <property type="project" value="UniProtKB-UniRule"/>
</dbReference>
<feature type="active site" evidence="23">
    <location>
        <position position="17"/>
    </location>
</feature>
<proteinExistence type="inferred from homology"/>
<dbReference type="NCBIfam" id="TIGR01205">
    <property type="entry name" value="D_ala_D_alaTIGR"/>
    <property type="match status" value="1"/>
</dbReference>
<comment type="similarity">
    <text evidence="5 22">Belongs to the D-alanine--D-alanine ligase family.</text>
</comment>
<reference evidence="28 29" key="1">
    <citation type="submission" date="2018-12" db="EMBL/GenBank/DDBJ databases">
        <title>Genome Sequence of Candidatus Viridilinea halotolerans isolated from saline sulfide-rich spring.</title>
        <authorList>
            <person name="Grouzdev D.S."/>
            <person name="Burganskaya E.I."/>
            <person name="Krutkina M.S."/>
            <person name="Sukhacheva M.V."/>
            <person name="Gorlenko V.M."/>
        </authorList>
    </citation>
    <scope>NUCLEOTIDE SEQUENCE [LARGE SCALE GENOMIC DNA]</scope>
    <source>
        <strain evidence="28">Chok-6</strain>
    </source>
</reference>
<dbReference type="Gene3D" id="3.30.1490.20">
    <property type="entry name" value="ATP-grasp fold, A domain"/>
    <property type="match status" value="1"/>
</dbReference>
<dbReference type="SUPFAM" id="SSF52440">
    <property type="entry name" value="PreATP-grasp domain"/>
    <property type="match status" value="1"/>
</dbReference>
<keyword evidence="16 22" id="KW-0961">Cell wall biogenesis/degradation</keyword>
<dbReference type="Proteomes" id="UP000280307">
    <property type="component" value="Unassembled WGS sequence"/>
</dbReference>
<protein>
    <recommendedName>
        <fullName evidence="19 22">D-alanine--D-alanine ligase</fullName>
        <ecNumber evidence="6 22">6.3.2.4</ecNumber>
    </recommendedName>
    <alternativeName>
        <fullName evidence="21 22">D-Ala-D-Ala ligase</fullName>
    </alternativeName>
    <alternativeName>
        <fullName evidence="20 22">D-alanylalanine synthetase</fullName>
    </alternativeName>
</protein>
<feature type="binding site" evidence="24">
    <location>
        <begin position="183"/>
        <end position="185"/>
    </location>
    <ligand>
        <name>ATP</name>
        <dbReference type="ChEBI" id="CHEBI:30616"/>
    </ligand>
</feature>
<evidence type="ECO:0000256" key="6">
    <source>
        <dbReference type="ARBA" id="ARBA00012216"/>
    </source>
</evidence>
<dbReference type="GO" id="GO:0071555">
    <property type="term" value="P:cell wall organization"/>
    <property type="evidence" value="ECO:0007669"/>
    <property type="project" value="UniProtKB-KW"/>
</dbReference>
<comment type="cofactor">
    <cofactor evidence="1">
        <name>Mn(2+)</name>
        <dbReference type="ChEBI" id="CHEBI:29035"/>
    </cofactor>
</comment>
<dbReference type="InterPro" id="IPR011761">
    <property type="entry name" value="ATP-grasp"/>
</dbReference>
<evidence type="ECO:0000256" key="9">
    <source>
        <dbReference type="ARBA" id="ARBA00022723"/>
    </source>
</evidence>
<comment type="catalytic activity">
    <reaction evidence="17 22">
        <text>2 D-alanine + ATP = D-alanyl-D-alanine + ADP + phosphate + H(+)</text>
        <dbReference type="Rhea" id="RHEA:11224"/>
        <dbReference type="ChEBI" id="CHEBI:15378"/>
        <dbReference type="ChEBI" id="CHEBI:30616"/>
        <dbReference type="ChEBI" id="CHEBI:43474"/>
        <dbReference type="ChEBI" id="CHEBI:57416"/>
        <dbReference type="ChEBI" id="CHEBI:57822"/>
        <dbReference type="ChEBI" id="CHEBI:456216"/>
        <dbReference type="EC" id="6.3.2.4"/>
    </reaction>
</comment>
<comment type="function">
    <text evidence="2 22">Cell wall formation.</text>
</comment>
<feature type="binding site" evidence="25">
    <location>
        <position position="315"/>
    </location>
    <ligand>
        <name>Mg(2+)</name>
        <dbReference type="ChEBI" id="CHEBI:18420"/>
        <label>2</label>
    </ligand>
</feature>
<comment type="pathway">
    <text evidence="4 22">Cell wall biogenesis; peptidoglycan biosynthesis.</text>
</comment>
<evidence type="ECO:0000256" key="26">
    <source>
        <dbReference type="PROSITE-ProRule" id="PRU00409"/>
    </source>
</evidence>
<dbReference type="EMBL" id="RSAS01000841">
    <property type="protein sequence ID" value="RRR66592.1"/>
    <property type="molecule type" value="Genomic_DNA"/>
</dbReference>
<keyword evidence="9 25" id="KW-0479">Metal-binding</keyword>
<evidence type="ECO:0000256" key="19">
    <source>
        <dbReference type="ARBA" id="ARBA00068427"/>
    </source>
</evidence>
<keyword evidence="14 22" id="KW-0573">Peptidoglycan synthesis</keyword>
<keyword evidence="15 25" id="KW-0464">Manganese</keyword>
<evidence type="ECO:0000256" key="24">
    <source>
        <dbReference type="PIRSR" id="PIRSR039102-2"/>
    </source>
</evidence>
<accession>A0A426TS15</accession>
<dbReference type="GO" id="GO:0005524">
    <property type="term" value="F:ATP binding"/>
    <property type="evidence" value="ECO:0007669"/>
    <property type="project" value="UniProtKB-UniRule"/>
</dbReference>
<evidence type="ECO:0000256" key="1">
    <source>
        <dbReference type="ARBA" id="ARBA00001936"/>
    </source>
</evidence>
<comment type="pathway">
    <text evidence="18">Glycan biosynthesis.</text>
</comment>
<comment type="cofactor">
    <cofactor evidence="25">
        <name>Mg(2+)</name>
        <dbReference type="ChEBI" id="CHEBI:18420"/>
    </cofactor>
    <cofactor evidence="25">
        <name>Mn(2+)</name>
        <dbReference type="ChEBI" id="CHEBI:29035"/>
    </cofactor>
    <text evidence="25">Binds 2 magnesium or manganese ions per subunit.</text>
</comment>
<dbReference type="UniPathway" id="UPA00219"/>
<dbReference type="InterPro" id="IPR013815">
    <property type="entry name" value="ATP_grasp_subdomain_1"/>
</dbReference>
<evidence type="ECO:0000256" key="7">
    <source>
        <dbReference type="ARBA" id="ARBA00022490"/>
    </source>
</evidence>
<feature type="binding site" evidence="25">
    <location>
        <position position="315"/>
    </location>
    <ligand>
        <name>Mg(2+)</name>
        <dbReference type="ChEBI" id="CHEBI:18420"/>
        <label>1</label>
    </ligand>
</feature>
<dbReference type="PIRSF" id="PIRSF039102">
    <property type="entry name" value="Ddl/VanB"/>
    <property type="match status" value="1"/>
</dbReference>
<dbReference type="GO" id="GO:0009252">
    <property type="term" value="P:peptidoglycan biosynthetic process"/>
    <property type="evidence" value="ECO:0007669"/>
    <property type="project" value="UniProtKB-UniRule"/>
</dbReference>
<evidence type="ECO:0000259" key="27">
    <source>
        <dbReference type="PROSITE" id="PS50975"/>
    </source>
</evidence>
<feature type="active site" evidence="23">
    <location>
        <position position="326"/>
    </location>
</feature>
<evidence type="ECO:0000256" key="23">
    <source>
        <dbReference type="PIRSR" id="PIRSR039102-1"/>
    </source>
</evidence>
<feature type="binding site" evidence="24">
    <location>
        <position position="138"/>
    </location>
    <ligand>
        <name>ATP</name>
        <dbReference type="ChEBI" id="CHEBI:30616"/>
    </ligand>
</feature>
<dbReference type="FunFam" id="3.30.1490.20:FF:000007">
    <property type="entry name" value="D-alanine--D-alanine ligase"/>
    <property type="match status" value="1"/>
</dbReference>
<feature type="domain" description="ATP-grasp" evidence="27">
    <location>
        <begin position="142"/>
        <end position="348"/>
    </location>
</feature>
<dbReference type="InterPro" id="IPR005905">
    <property type="entry name" value="D_ala_D_ala"/>
</dbReference>
<dbReference type="GO" id="GO:0005829">
    <property type="term" value="C:cytosol"/>
    <property type="evidence" value="ECO:0007669"/>
    <property type="project" value="TreeGrafter"/>
</dbReference>
<evidence type="ECO:0000313" key="28">
    <source>
        <dbReference type="EMBL" id="RRR66592.1"/>
    </source>
</evidence>
<evidence type="ECO:0000256" key="15">
    <source>
        <dbReference type="ARBA" id="ARBA00023211"/>
    </source>
</evidence>
<evidence type="ECO:0000256" key="16">
    <source>
        <dbReference type="ARBA" id="ARBA00023316"/>
    </source>
</evidence>
<name>A0A426TS15_9CHLR</name>
<evidence type="ECO:0000256" key="4">
    <source>
        <dbReference type="ARBA" id="ARBA00004752"/>
    </source>
</evidence>
<evidence type="ECO:0000256" key="20">
    <source>
        <dbReference type="ARBA" id="ARBA00076288"/>
    </source>
</evidence>
<gene>
    <name evidence="22" type="primary">ddl</name>
    <name evidence="28" type="ORF">EI684_20455</name>
</gene>
<dbReference type="PROSITE" id="PS00843">
    <property type="entry name" value="DALA_DALA_LIGASE_1"/>
    <property type="match status" value="1"/>
</dbReference>
<dbReference type="InterPro" id="IPR016185">
    <property type="entry name" value="PreATP-grasp_dom_sf"/>
</dbReference>
<evidence type="ECO:0000256" key="22">
    <source>
        <dbReference type="HAMAP-Rule" id="MF_00047"/>
    </source>
</evidence>
<evidence type="ECO:0000256" key="2">
    <source>
        <dbReference type="ARBA" id="ARBA00003921"/>
    </source>
</evidence>
<dbReference type="PANTHER" id="PTHR23132:SF25">
    <property type="entry name" value="D-ALANINE--D-ALANINE LIGASE A"/>
    <property type="match status" value="1"/>
</dbReference>
<evidence type="ECO:0000256" key="25">
    <source>
        <dbReference type="PIRSR" id="PIRSR039102-3"/>
    </source>
</evidence>
<feature type="active site" evidence="23">
    <location>
        <position position="191"/>
    </location>
</feature>
<dbReference type="Pfam" id="PF07478">
    <property type="entry name" value="Dala_Dala_lig_C"/>
    <property type="match status" value="1"/>
</dbReference>
<feature type="binding site" evidence="24">
    <location>
        <begin position="314"/>
        <end position="315"/>
    </location>
    <ligand>
        <name>ATP</name>
        <dbReference type="ChEBI" id="CHEBI:30616"/>
    </ligand>
</feature>
<evidence type="ECO:0000313" key="29">
    <source>
        <dbReference type="Proteomes" id="UP000280307"/>
    </source>
</evidence>